<dbReference type="EMBL" id="MLJW01003646">
    <property type="protein sequence ID" value="OIQ71612.1"/>
    <property type="molecule type" value="Genomic_DNA"/>
</dbReference>
<proteinExistence type="predicted"/>
<accession>A0A1J5PVN3</accession>
<gene>
    <name evidence="1" type="ORF">GALL_467670</name>
</gene>
<name>A0A1J5PVN3_9ZZZZ</name>
<protein>
    <submittedName>
        <fullName evidence="1">Uncharacterized protein</fullName>
    </submittedName>
</protein>
<dbReference type="AlphaFoldDB" id="A0A1J5PVN3"/>
<sequence length="87" mass="9155">MDAADLHLAVTLADAAASTREAVTALRQRFPALRVSAVDSIDMRGETPAARGQSRTFWMGATDGHCWRITAEPAEAAALFIAEGGLA</sequence>
<evidence type="ECO:0000313" key="1">
    <source>
        <dbReference type="EMBL" id="OIQ71612.1"/>
    </source>
</evidence>
<organism evidence="1">
    <name type="scientific">mine drainage metagenome</name>
    <dbReference type="NCBI Taxonomy" id="410659"/>
    <lineage>
        <taxon>unclassified sequences</taxon>
        <taxon>metagenomes</taxon>
        <taxon>ecological metagenomes</taxon>
    </lineage>
</organism>
<reference evidence="1" key="1">
    <citation type="submission" date="2016-10" db="EMBL/GenBank/DDBJ databases">
        <title>Sequence of Gallionella enrichment culture.</title>
        <authorList>
            <person name="Poehlein A."/>
            <person name="Muehling M."/>
            <person name="Daniel R."/>
        </authorList>
    </citation>
    <scope>NUCLEOTIDE SEQUENCE</scope>
</reference>
<comment type="caution">
    <text evidence="1">The sequence shown here is derived from an EMBL/GenBank/DDBJ whole genome shotgun (WGS) entry which is preliminary data.</text>
</comment>